<dbReference type="Pfam" id="PF12907">
    <property type="entry name" value="zf-met2"/>
    <property type="match status" value="1"/>
</dbReference>
<reference evidence="2 3" key="1">
    <citation type="submission" date="2020-04" db="EMBL/GenBank/DDBJ databases">
        <title>Perkinsus olseni comparative genomics.</title>
        <authorList>
            <person name="Bogema D.R."/>
        </authorList>
    </citation>
    <scope>NUCLEOTIDE SEQUENCE [LARGE SCALE GENOMIC DNA]</scope>
    <source>
        <strain evidence="2">ATCC PRA-205</strain>
    </source>
</reference>
<dbReference type="InterPro" id="IPR039438">
    <property type="entry name" value="At2g23090-like_Znf"/>
</dbReference>
<dbReference type="PANTHER" id="PTHR33788">
    <property type="entry name" value="OS07G0114300 PROTEIN"/>
    <property type="match status" value="1"/>
</dbReference>
<comment type="caution">
    <text evidence="2">The sequence shown here is derived from an EMBL/GenBank/DDBJ whole genome shotgun (WGS) entry which is preliminary data.</text>
</comment>
<evidence type="ECO:0000313" key="3">
    <source>
        <dbReference type="Proteomes" id="UP000574390"/>
    </source>
</evidence>
<dbReference type="AlphaFoldDB" id="A0A7J6SKV5"/>
<name>A0A7J6SKV5_PEROL</name>
<organism evidence="2 3">
    <name type="scientific">Perkinsus olseni</name>
    <name type="common">Perkinsus atlanticus</name>
    <dbReference type="NCBI Taxonomy" id="32597"/>
    <lineage>
        <taxon>Eukaryota</taxon>
        <taxon>Sar</taxon>
        <taxon>Alveolata</taxon>
        <taxon>Perkinsozoa</taxon>
        <taxon>Perkinsea</taxon>
        <taxon>Perkinsida</taxon>
        <taxon>Perkinsidae</taxon>
        <taxon>Perkinsus</taxon>
    </lineage>
</organism>
<accession>A0A7J6SKV5</accession>
<proteinExistence type="predicted"/>
<dbReference type="InterPro" id="IPR039713">
    <property type="entry name" value="At2g23090-like"/>
</dbReference>
<feature type="domain" description="At2g23090-like zinc-binding" evidence="1">
    <location>
        <begin position="93"/>
        <end position="127"/>
    </location>
</feature>
<dbReference type="Gene3D" id="4.10.1050.10">
    <property type="entry name" value="At2g23090-like"/>
    <property type="match status" value="1"/>
</dbReference>
<feature type="non-terminal residue" evidence="2">
    <location>
        <position position="130"/>
    </location>
</feature>
<evidence type="ECO:0000259" key="1">
    <source>
        <dbReference type="Pfam" id="PF12907"/>
    </source>
</evidence>
<protein>
    <recommendedName>
        <fullName evidence="1">At2g23090-like zinc-binding domain-containing protein</fullName>
    </recommendedName>
</protein>
<evidence type="ECO:0000313" key="2">
    <source>
        <dbReference type="EMBL" id="KAF4733589.1"/>
    </source>
</evidence>
<dbReference type="SUPFAM" id="SSF118359">
    <property type="entry name" value="Expressed protein At2g23090/F21P24.15"/>
    <property type="match status" value="1"/>
</dbReference>
<dbReference type="EMBL" id="JABANM010013891">
    <property type="protein sequence ID" value="KAF4733589.1"/>
    <property type="molecule type" value="Genomic_DNA"/>
</dbReference>
<gene>
    <name evidence="2" type="ORF">FOZ62_030595</name>
</gene>
<dbReference type="Proteomes" id="UP000574390">
    <property type="component" value="Unassembled WGS sequence"/>
</dbReference>
<dbReference type="InterPro" id="IPR026939">
    <property type="entry name" value="ZNF706/At2g23090_sf"/>
</dbReference>
<sequence length="130" mass="14238">RRLSEVLCAGPTIRDFSPGSQQLSPVLSPRVLFVEVLIPGICHIYSLSQAMGRTNASEAQRKRLDAAKRQAKHSGKGGESQLKNIAASQTLMCSICRQTFMCTQKKLLPAHAESKHPKQTFDQCFPGVSV</sequence>
<dbReference type="PANTHER" id="PTHR33788:SF1">
    <property type="entry name" value="ZINC-BINDING PROTEIN"/>
    <property type="match status" value="1"/>
</dbReference>